<dbReference type="InterPro" id="IPR006680">
    <property type="entry name" value="Amidohydro-rel"/>
</dbReference>
<dbReference type="GO" id="GO:0008798">
    <property type="term" value="F:beta-aspartyl-peptidase activity"/>
    <property type="evidence" value="ECO:0007669"/>
    <property type="project" value="InterPro"/>
</dbReference>
<feature type="binding site" evidence="4">
    <location>
        <position position="197"/>
    </location>
    <ligand>
        <name>Zn(2+)</name>
        <dbReference type="ChEBI" id="CHEBI:29105"/>
        <label>2</label>
        <note>catalytic</note>
    </ligand>
</feature>
<feature type="binding site" evidence="3">
    <location>
        <position position="293"/>
    </location>
    <ligand>
        <name>substrate</name>
    </ligand>
</feature>
<dbReference type="Proteomes" id="UP000287969">
    <property type="component" value="Chromosome"/>
</dbReference>
<dbReference type="SUPFAM" id="SSF51556">
    <property type="entry name" value="Metallo-dependent hydrolases"/>
    <property type="match status" value="1"/>
</dbReference>
<feature type="binding site" evidence="3">
    <location>
        <position position="132"/>
    </location>
    <ligand>
        <name>substrate</name>
    </ligand>
</feature>
<dbReference type="GO" id="GO:0005737">
    <property type="term" value="C:cytoplasm"/>
    <property type="evidence" value="ECO:0007669"/>
    <property type="project" value="UniProtKB-SubCell"/>
</dbReference>
<dbReference type="OrthoDB" id="9775607at2"/>
<comment type="cofactor">
    <cofactor evidence="1 4">
        <name>Zn(2+)</name>
        <dbReference type="ChEBI" id="CHEBI:29105"/>
    </cofactor>
    <text evidence="1 4">Binds 2 Zn(2+) ions per subunit.</text>
</comment>
<dbReference type="PANTHER" id="PTHR11647:SF1">
    <property type="entry name" value="COLLAPSIN RESPONSE MEDIATOR PROTEIN"/>
    <property type="match status" value="1"/>
</dbReference>
<dbReference type="GO" id="GO:0016810">
    <property type="term" value="F:hydrolase activity, acting on carbon-nitrogen (but not peptide) bonds"/>
    <property type="evidence" value="ECO:0007669"/>
    <property type="project" value="InterPro"/>
</dbReference>
<dbReference type="AlphaFoldDB" id="A0A410QD12"/>
<comment type="PTM">
    <text evidence="1">Carboxylation allows a single lysine to coordinate two zinc ions.</text>
</comment>
<dbReference type="Gene3D" id="2.30.40.10">
    <property type="entry name" value="Urease, subunit C, domain 1"/>
    <property type="match status" value="1"/>
</dbReference>
<reference evidence="7" key="1">
    <citation type="submission" date="2019-01" db="EMBL/GenBank/DDBJ databases">
        <title>Draft genomes of a novel of Sporanaerobacter strains.</title>
        <authorList>
            <person name="Ma S."/>
        </authorList>
    </citation>
    <scope>NUCLEOTIDE SEQUENCE [LARGE SCALE GENOMIC DNA]</scope>
    <source>
        <strain evidence="7">NJN-17</strain>
    </source>
</reference>
<feature type="binding site" evidence="4">
    <location>
        <position position="63"/>
    </location>
    <ligand>
        <name>Zn(2+)</name>
        <dbReference type="ChEBI" id="CHEBI:29105"/>
        <label>1</label>
        <note>catalytic</note>
    </ligand>
</feature>
<sequence>MITIIRNADVYKPEHIGVKDVLLLGNKIAAVDDNISIETKGCVEVKEIDGKGKSLVPGFIDCHVHILGGGGEGGFATRTPEVTLTGLTSAGVTTVVGCLGTDGMARDTISLLAKARGLEEEGITTYIYTGSYRLPLKTITGEIMKDIMVVDKIIGIGEVALSDHRSSQPTFEEFIRAVADARVAGMLSGKAGIINIHLGDGPRKIDFLKRTLKETEIPITQFLPTHVNRNPELFEECVNYAKDGGYIDFTGNEDPDFWEETDGEVRFSKGLKRLLEEGVNQNNYTLSSDGQGSMPIFNEKKEYVGIGIGKSTCLIKAIKECVNRENIPLETAIRAITSNPARILKLNNKGRIEANMDGDLCLLDENLDVDTVIAKGKVMVQDKKPVVYGIFEKNVLK</sequence>
<keyword evidence="1 6" id="KW-0378">Hydrolase</keyword>
<feature type="binding site" evidence="3">
    <location>
        <position position="229"/>
    </location>
    <ligand>
        <name>substrate</name>
    </ligand>
</feature>
<feature type="active site" description="Proton acceptor" evidence="2">
    <location>
        <position position="289"/>
    </location>
</feature>
<comment type="subcellular location">
    <subcellularLocation>
        <location evidence="1">Cytoplasm</location>
    </subcellularLocation>
</comment>
<accession>A0A410QD12</accession>
<dbReference type="GO" id="GO:0006508">
    <property type="term" value="P:proteolysis"/>
    <property type="evidence" value="ECO:0007669"/>
    <property type="project" value="UniProtKB-KW"/>
</dbReference>
<dbReference type="PANTHER" id="PTHR11647">
    <property type="entry name" value="HYDRANTOINASE/DIHYDROPYRIMIDINASE FAMILY MEMBER"/>
    <property type="match status" value="1"/>
</dbReference>
<feature type="binding site" evidence="4">
    <location>
        <position position="289"/>
    </location>
    <ligand>
        <name>Zn(2+)</name>
        <dbReference type="ChEBI" id="CHEBI:29105"/>
        <label>1</label>
        <note>catalytic</note>
    </ligand>
</feature>
<dbReference type="InterPro" id="IPR032466">
    <property type="entry name" value="Metal_Hydrolase"/>
</dbReference>
<feature type="binding site" evidence="3">
    <location>
        <begin position="70"/>
        <end position="72"/>
    </location>
    <ligand>
        <name>substrate</name>
    </ligand>
</feature>
<gene>
    <name evidence="6" type="ORF">EQM13_09970</name>
</gene>
<organism evidence="6 7">
    <name type="scientific">Acidilutibacter cellobiosedens</name>
    <dbReference type="NCBI Taxonomy" id="2507161"/>
    <lineage>
        <taxon>Bacteria</taxon>
        <taxon>Bacillati</taxon>
        <taxon>Bacillota</taxon>
        <taxon>Tissierellia</taxon>
        <taxon>Tissierellales</taxon>
        <taxon>Acidilutibacteraceae</taxon>
        <taxon>Acidilutibacter</taxon>
    </lineage>
</organism>
<dbReference type="PIRSF" id="PIRSF001238">
    <property type="entry name" value="IadA"/>
    <property type="match status" value="1"/>
</dbReference>
<feature type="binding site" evidence="3">
    <location>
        <position position="165"/>
    </location>
    <ligand>
        <name>substrate</name>
    </ligand>
</feature>
<dbReference type="KEGG" id="spoa:EQM13_09970"/>
<keyword evidence="1 4" id="KW-0479">Metal-binding</keyword>
<keyword evidence="7" id="KW-1185">Reference proteome</keyword>
<comment type="similarity">
    <text evidence="1">Belongs to the peptidase M38 family.</text>
</comment>
<evidence type="ECO:0000313" key="7">
    <source>
        <dbReference type="Proteomes" id="UP000287969"/>
    </source>
</evidence>
<dbReference type="GO" id="GO:0046872">
    <property type="term" value="F:metal ion binding"/>
    <property type="evidence" value="ECO:0007669"/>
    <property type="project" value="UniProtKB-KW"/>
</dbReference>
<evidence type="ECO:0000256" key="1">
    <source>
        <dbReference type="PIRNR" id="PIRNR001238"/>
    </source>
</evidence>
<dbReference type="InterPro" id="IPR011059">
    <property type="entry name" value="Metal-dep_hydrolase_composite"/>
</dbReference>
<evidence type="ECO:0000313" key="6">
    <source>
        <dbReference type="EMBL" id="QAT61897.1"/>
    </source>
</evidence>
<dbReference type="NCBIfam" id="TIGR01975">
    <property type="entry name" value="isoAsp_dipep"/>
    <property type="match status" value="1"/>
</dbReference>
<comment type="function">
    <text evidence="1">Catalyzes the hydrolytic cleavage of a subset of L-isoaspartyl (L-beta-aspartyl) dipeptides. Used to degrade proteins damaged by L-isoaspartyl residues formation.</text>
</comment>
<evidence type="ECO:0000256" key="4">
    <source>
        <dbReference type="PIRSR" id="PIRSR001238-3"/>
    </source>
</evidence>
<feature type="domain" description="Amidohydrolase-related" evidence="5">
    <location>
        <begin position="55"/>
        <end position="378"/>
    </location>
</feature>
<evidence type="ECO:0000259" key="5">
    <source>
        <dbReference type="Pfam" id="PF01979"/>
    </source>
</evidence>
<dbReference type="EMBL" id="CP035282">
    <property type="protein sequence ID" value="QAT61897.1"/>
    <property type="molecule type" value="Genomic_DNA"/>
</dbReference>
<feature type="binding site" evidence="3">
    <location>
        <position position="101"/>
    </location>
    <ligand>
        <name>substrate</name>
    </ligand>
</feature>
<keyword evidence="1" id="KW-0482">Metalloprotease</keyword>
<keyword evidence="1 4" id="KW-0862">Zinc</keyword>
<dbReference type="GO" id="GO:0008237">
    <property type="term" value="F:metallopeptidase activity"/>
    <property type="evidence" value="ECO:0007669"/>
    <property type="project" value="UniProtKB-KW"/>
</dbReference>
<dbReference type="Pfam" id="PF01979">
    <property type="entry name" value="Amidohydro_1"/>
    <property type="match status" value="1"/>
</dbReference>
<dbReference type="RefSeq" id="WP_128752568.1">
    <property type="nucleotide sequence ID" value="NZ_CP035282.1"/>
</dbReference>
<dbReference type="Gene3D" id="3.20.20.140">
    <property type="entry name" value="Metal-dependent hydrolases"/>
    <property type="match status" value="1"/>
</dbReference>
<protein>
    <recommendedName>
        <fullName evidence="1">Isoaspartyl dipeptidase</fullName>
        <ecNumber evidence="1">3.4.19.-</ecNumber>
    </recommendedName>
</protein>
<keyword evidence="1" id="KW-0645">Protease</keyword>
<evidence type="ECO:0000256" key="2">
    <source>
        <dbReference type="PIRSR" id="PIRSR001238-1"/>
    </source>
</evidence>
<dbReference type="SUPFAM" id="SSF51338">
    <property type="entry name" value="Composite domain of metallo-dependent hydrolases"/>
    <property type="match status" value="1"/>
</dbReference>
<name>A0A410QD12_9FIRM</name>
<feature type="binding site" evidence="4">
    <location>
        <position position="65"/>
    </location>
    <ligand>
        <name>Zn(2+)</name>
        <dbReference type="ChEBI" id="CHEBI:29105"/>
        <label>1</label>
        <note>catalytic</note>
    </ligand>
</feature>
<feature type="binding site" evidence="4">
    <location>
        <position position="226"/>
    </location>
    <ligand>
        <name>Zn(2+)</name>
        <dbReference type="ChEBI" id="CHEBI:29105"/>
        <label>2</label>
        <note>catalytic</note>
    </ligand>
</feature>
<dbReference type="InterPro" id="IPR010229">
    <property type="entry name" value="Pept_M38_dipep"/>
</dbReference>
<evidence type="ECO:0000256" key="3">
    <source>
        <dbReference type="PIRSR" id="PIRSR001238-2"/>
    </source>
</evidence>
<dbReference type="InterPro" id="IPR050378">
    <property type="entry name" value="Metallo-dep_Hydrolases_sf"/>
</dbReference>
<dbReference type="EC" id="3.4.19.-" evidence="1"/>
<proteinExistence type="inferred from homology"/>